<protein>
    <submittedName>
        <fullName evidence="1">Uncharacterized protein</fullName>
    </submittedName>
</protein>
<proteinExistence type="predicted"/>
<sequence>MALPTECSIHGLCGINELCIYSPEATCTCILGFHMKDPVDRFKGCDPDTKLLDPGSTRATQLIYLIYTDFYNNDLRGYSPGLSLKQ</sequence>
<evidence type="ECO:0000313" key="1">
    <source>
        <dbReference type="EMBL" id="KAH9313536.1"/>
    </source>
</evidence>
<keyword evidence="2" id="KW-1185">Reference proteome</keyword>
<comment type="caution">
    <text evidence="1">The sequence shown here is derived from an EMBL/GenBank/DDBJ whole genome shotgun (WGS) entry which is preliminary data.</text>
</comment>
<name>A0AA38L6L7_TAXCH</name>
<gene>
    <name evidence="1" type="ORF">KI387_022163</name>
</gene>
<dbReference type="EMBL" id="JAHRHJ020000005">
    <property type="protein sequence ID" value="KAH9313536.1"/>
    <property type="molecule type" value="Genomic_DNA"/>
</dbReference>
<accession>A0AA38L6L7</accession>
<dbReference type="Proteomes" id="UP000824469">
    <property type="component" value="Unassembled WGS sequence"/>
</dbReference>
<feature type="non-terminal residue" evidence="1">
    <location>
        <position position="86"/>
    </location>
</feature>
<dbReference type="AlphaFoldDB" id="A0AA38L6L7"/>
<evidence type="ECO:0000313" key="2">
    <source>
        <dbReference type="Proteomes" id="UP000824469"/>
    </source>
</evidence>
<reference evidence="1 2" key="1">
    <citation type="journal article" date="2021" name="Nat. Plants">
        <title>The Taxus genome provides insights into paclitaxel biosynthesis.</title>
        <authorList>
            <person name="Xiong X."/>
            <person name="Gou J."/>
            <person name="Liao Q."/>
            <person name="Li Y."/>
            <person name="Zhou Q."/>
            <person name="Bi G."/>
            <person name="Li C."/>
            <person name="Du R."/>
            <person name="Wang X."/>
            <person name="Sun T."/>
            <person name="Guo L."/>
            <person name="Liang H."/>
            <person name="Lu P."/>
            <person name="Wu Y."/>
            <person name="Zhang Z."/>
            <person name="Ro D.K."/>
            <person name="Shang Y."/>
            <person name="Huang S."/>
            <person name="Yan J."/>
        </authorList>
    </citation>
    <scope>NUCLEOTIDE SEQUENCE [LARGE SCALE GENOMIC DNA]</scope>
    <source>
        <strain evidence="1">Ta-2019</strain>
    </source>
</reference>
<organism evidence="1 2">
    <name type="scientific">Taxus chinensis</name>
    <name type="common">Chinese yew</name>
    <name type="synonym">Taxus wallichiana var. chinensis</name>
    <dbReference type="NCBI Taxonomy" id="29808"/>
    <lineage>
        <taxon>Eukaryota</taxon>
        <taxon>Viridiplantae</taxon>
        <taxon>Streptophyta</taxon>
        <taxon>Embryophyta</taxon>
        <taxon>Tracheophyta</taxon>
        <taxon>Spermatophyta</taxon>
        <taxon>Pinopsida</taxon>
        <taxon>Pinidae</taxon>
        <taxon>Conifers II</taxon>
        <taxon>Cupressales</taxon>
        <taxon>Taxaceae</taxon>
        <taxon>Taxus</taxon>
    </lineage>
</organism>